<feature type="binding site" evidence="8">
    <location>
        <position position="232"/>
    </location>
    <ligand>
        <name>substrate</name>
    </ligand>
</feature>
<dbReference type="EMBL" id="QRMS01000001">
    <property type="protein sequence ID" value="RHJ89870.1"/>
    <property type="molecule type" value="Genomic_DNA"/>
</dbReference>
<dbReference type="InterPro" id="IPR018044">
    <property type="entry name" value="Peptidase_S11"/>
</dbReference>
<feature type="active site" evidence="7">
    <location>
        <position position="121"/>
    </location>
</feature>
<evidence type="ECO:0000256" key="2">
    <source>
        <dbReference type="ARBA" id="ARBA00022729"/>
    </source>
</evidence>
<dbReference type="Proteomes" id="UP000284841">
    <property type="component" value="Unassembled WGS sequence"/>
</dbReference>
<keyword evidence="12" id="KW-0121">Carboxypeptidase</keyword>
<keyword evidence="2 10" id="KW-0732">Signal</keyword>
<organism evidence="12 13">
    <name type="scientific">Emergencia timonensis</name>
    <dbReference type="NCBI Taxonomy" id="1776384"/>
    <lineage>
        <taxon>Bacteria</taxon>
        <taxon>Bacillati</taxon>
        <taxon>Bacillota</taxon>
        <taxon>Clostridia</taxon>
        <taxon>Peptostreptococcales</taxon>
        <taxon>Anaerovoracaceae</taxon>
        <taxon>Emergencia</taxon>
    </lineage>
</organism>
<evidence type="ECO:0000256" key="3">
    <source>
        <dbReference type="ARBA" id="ARBA00022801"/>
    </source>
</evidence>
<dbReference type="PRINTS" id="PR00725">
    <property type="entry name" value="DADACBPTASE1"/>
</dbReference>
<gene>
    <name evidence="12" type="ORF">DW099_04710</name>
</gene>
<dbReference type="STRING" id="1776384.GCA_900086585_03229"/>
<evidence type="ECO:0000313" key="12">
    <source>
        <dbReference type="EMBL" id="RHJ89870.1"/>
    </source>
</evidence>
<dbReference type="AlphaFoldDB" id="A0A415E872"/>
<evidence type="ECO:0000256" key="4">
    <source>
        <dbReference type="ARBA" id="ARBA00022960"/>
    </source>
</evidence>
<keyword evidence="13" id="KW-1185">Reference proteome</keyword>
<dbReference type="InterPro" id="IPR001967">
    <property type="entry name" value="Peptidase_S11_N"/>
</dbReference>
<keyword evidence="3" id="KW-0378">Hydrolase</keyword>
<dbReference type="PANTHER" id="PTHR21581:SF33">
    <property type="entry name" value="D-ALANYL-D-ALANINE CARBOXYPEPTIDASE DACB"/>
    <property type="match status" value="1"/>
</dbReference>
<dbReference type="GeneID" id="83005538"/>
<dbReference type="GO" id="GO:0009002">
    <property type="term" value="F:serine-type D-Ala-D-Ala carboxypeptidase activity"/>
    <property type="evidence" value="ECO:0007669"/>
    <property type="project" value="InterPro"/>
</dbReference>
<feature type="active site" description="Proton acceptor" evidence="7">
    <location>
        <position position="69"/>
    </location>
</feature>
<dbReference type="RefSeq" id="WP_067540863.1">
    <property type="nucleotide sequence ID" value="NZ_AP025567.1"/>
</dbReference>
<dbReference type="InterPro" id="IPR012338">
    <property type="entry name" value="Beta-lactam/transpept-like"/>
</dbReference>
<dbReference type="OrthoDB" id="9791132at2"/>
<dbReference type="SUPFAM" id="SSF56601">
    <property type="entry name" value="beta-lactamase/transpeptidase-like"/>
    <property type="match status" value="1"/>
</dbReference>
<dbReference type="GO" id="GO:0008360">
    <property type="term" value="P:regulation of cell shape"/>
    <property type="evidence" value="ECO:0007669"/>
    <property type="project" value="UniProtKB-KW"/>
</dbReference>
<dbReference type="Gene3D" id="3.40.710.10">
    <property type="entry name" value="DD-peptidase/beta-lactamase superfamily"/>
    <property type="match status" value="1"/>
</dbReference>
<evidence type="ECO:0000256" key="10">
    <source>
        <dbReference type="SAM" id="SignalP"/>
    </source>
</evidence>
<comment type="caution">
    <text evidence="12">The sequence shown here is derived from an EMBL/GenBank/DDBJ whole genome shotgun (WGS) entry which is preliminary data.</text>
</comment>
<comment type="similarity">
    <text evidence="1 9">Belongs to the peptidase S11 family.</text>
</comment>
<evidence type="ECO:0000256" key="1">
    <source>
        <dbReference type="ARBA" id="ARBA00007164"/>
    </source>
</evidence>
<dbReference type="GO" id="GO:0006508">
    <property type="term" value="P:proteolysis"/>
    <property type="evidence" value="ECO:0007669"/>
    <property type="project" value="InterPro"/>
</dbReference>
<reference evidence="12 13" key="1">
    <citation type="submission" date="2018-08" db="EMBL/GenBank/DDBJ databases">
        <title>A genome reference for cultivated species of the human gut microbiota.</title>
        <authorList>
            <person name="Zou Y."/>
            <person name="Xue W."/>
            <person name="Luo G."/>
        </authorList>
    </citation>
    <scope>NUCLEOTIDE SEQUENCE [LARGE SCALE GENOMIC DNA]</scope>
    <source>
        <strain evidence="12 13">AM07-24</strain>
    </source>
</reference>
<evidence type="ECO:0000256" key="7">
    <source>
        <dbReference type="PIRSR" id="PIRSR618044-1"/>
    </source>
</evidence>
<evidence type="ECO:0000259" key="11">
    <source>
        <dbReference type="Pfam" id="PF00768"/>
    </source>
</evidence>
<feature type="chain" id="PRO_5019318271" evidence="10">
    <location>
        <begin position="28"/>
        <end position="286"/>
    </location>
</feature>
<sequence length="286" mass="30858">MKTKKRLSMKIAAVVLILTMGLSTVSAYGAAVTKPTISARSAVVMDADNGKIVYSKNAHYKRDPVSTTKLLTALVALDHLELNDKVTVTKTAANTGGSTANLRTGEKMKVKDLLYAALLPSGNDAAVALAIGVSGSKSKFAKLMNKKAKELGCKESNFSNPHGWKASSHYSSAYDMALITKAAMENSAIKKACSTEIYRLAKTNKQKSRLVATTNYFVAKKKYPKLGVFAGKTGTWEWNNASLVSACEQKGKVMYAVVLRDTTSGRYESTNKILKYSYKKIGNDAA</sequence>
<proteinExistence type="inferred from homology"/>
<dbReference type="GO" id="GO:0009252">
    <property type="term" value="P:peptidoglycan biosynthetic process"/>
    <property type="evidence" value="ECO:0007669"/>
    <property type="project" value="UniProtKB-KW"/>
</dbReference>
<keyword evidence="4" id="KW-0133">Cell shape</keyword>
<protein>
    <submittedName>
        <fullName evidence="12">D-alanyl-D-alanine carboxypeptidase</fullName>
    </submittedName>
</protein>
<evidence type="ECO:0000256" key="9">
    <source>
        <dbReference type="RuleBase" id="RU004016"/>
    </source>
</evidence>
<keyword evidence="6" id="KW-0961">Cell wall biogenesis/degradation</keyword>
<evidence type="ECO:0000256" key="5">
    <source>
        <dbReference type="ARBA" id="ARBA00022984"/>
    </source>
</evidence>
<feature type="signal peptide" evidence="10">
    <location>
        <begin position="1"/>
        <end position="27"/>
    </location>
</feature>
<dbReference type="PANTHER" id="PTHR21581">
    <property type="entry name" value="D-ALANYL-D-ALANINE CARBOXYPEPTIDASE"/>
    <property type="match status" value="1"/>
</dbReference>
<name>A0A415E872_9FIRM</name>
<keyword evidence="12" id="KW-0645">Protease</keyword>
<dbReference type="GO" id="GO:0071555">
    <property type="term" value="P:cell wall organization"/>
    <property type="evidence" value="ECO:0007669"/>
    <property type="project" value="UniProtKB-KW"/>
</dbReference>
<evidence type="ECO:0000313" key="13">
    <source>
        <dbReference type="Proteomes" id="UP000284841"/>
    </source>
</evidence>
<evidence type="ECO:0000256" key="8">
    <source>
        <dbReference type="PIRSR" id="PIRSR618044-2"/>
    </source>
</evidence>
<feature type="domain" description="Peptidase S11 D-alanyl-D-alanine carboxypeptidase A N-terminal" evidence="11">
    <location>
        <begin position="31"/>
        <end position="262"/>
    </location>
</feature>
<keyword evidence="5" id="KW-0573">Peptidoglycan synthesis</keyword>
<evidence type="ECO:0000256" key="6">
    <source>
        <dbReference type="ARBA" id="ARBA00023316"/>
    </source>
</evidence>
<feature type="active site" description="Acyl-ester intermediate" evidence="7">
    <location>
        <position position="66"/>
    </location>
</feature>
<dbReference type="Pfam" id="PF00768">
    <property type="entry name" value="Peptidase_S11"/>
    <property type="match status" value="1"/>
</dbReference>
<accession>A0A415E872</accession>